<dbReference type="PANTHER" id="PTHR34990:SF1">
    <property type="entry name" value="UDP-2,3-DIACYLGLUCOSAMINE HYDROLASE"/>
    <property type="match status" value="1"/>
</dbReference>
<dbReference type="SUPFAM" id="SSF56300">
    <property type="entry name" value="Metallo-dependent phosphatases"/>
    <property type="match status" value="1"/>
</dbReference>
<evidence type="ECO:0000256" key="5">
    <source>
        <dbReference type="ARBA" id="ARBA00023136"/>
    </source>
</evidence>
<organism evidence="8 9">
    <name type="scientific">Melioribacter roseus (strain DSM 23840 / JCM 17771 / VKM B-2668 / P3M-2)</name>
    <dbReference type="NCBI Taxonomy" id="1191523"/>
    <lineage>
        <taxon>Bacteria</taxon>
        <taxon>Pseudomonadati</taxon>
        <taxon>Ignavibacteriota</taxon>
        <taxon>Ignavibacteria</taxon>
        <taxon>Ignavibacteriales</taxon>
        <taxon>Melioribacteraceae</taxon>
        <taxon>Melioribacter</taxon>
    </lineage>
</organism>
<sequence>MINYSTYFFISDVHLGLGLKEEEKEKEAKLVKLINYAAENCDELFILGDLFDYWFEYKRVIQKGYYKTLAALIEFAESGKKIHYFIGNHDFLHRNFFREEIGAILYEDPAAFTLNDKKFFIGHGDGLVPNDTGYRILKWILRNKVLQRIYSTIHPDLGIKIASGTSKTSRSYTSQKDYGRKDGLIETAMRKIDQGYDYVIFGHTHIRSEFEYNNGKYINLGSWLEQPCYGKFTDSFQIINW</sequence>
<proteinExistence type="predicted"/>
<dbReference type="PATRIC" id="fig|1191523.3.peg.2967"/>
<dbReference type="KEGG" id="mro:MROS_2831"/>
<evidence type="ECO:0000313" key="8">
    <source>
        <dbReference type="EMBL" id="AFN76061.1"/>
    </source>
</evidence>
<dbReference type="GO" id="GO:0009245">
    <property type="term" value="P:lipid A biosynthetic process"/>
    <property type="evidence" value="ECO:0007669"/>
    <property type="project" value="TreeGrafter"/>
</dbReference>
<evidence type="ECO:0000256" key="1">
    <source>
        <dbReference type="ARBA" id="ARBA00022475"/>
    </source>
</evidence>
<dbReference type="OrthoDB" id="9802481at2"/>
<reference evidence="8 9" key="1">
    <citation type="journal article" date="2013" name="PLoS ONE">
        <title>Genomic analysis of Melioribacter roseus, facultatively anaerobic organotrophic bacterium representing a novel deep lineage within Bacteriodetes/Chlorobi group.</title>
        <authorList>
            <person name="Kadnikov V.V."/>
            <person name="Mardanov A.V."/>
            <person name="Podosokorskaya O.A."/>
            <person name="Gavrilov S.N."/>
            <person name="Kublanov I.V."/>
            <person name="Beletsky A.V."/>
            <person name="Bonch-Osmolovskaya E.A."/>
            <person name="Ravin N.V."/>
        </authorList>
    </citation>
    <scope>NUCLEOTIDE SEQUENCE [LARGE SCALE GENOMIC DNA]</scope>
    <source>
        <strain evidence="9">JCM 17771 / P3M-2</strain>
    </source>
</reference>
<dbReference type="AlphaFoldDB" id="I7A869"/>
<keyword evidence="9" id="KW-1185">Reference proteome</keyword>
<dbReference type="GO" id="GO:0008758">
    <property type="term" value="F:UDP-2,3-diacylglucosamine hydrolase activity"/>
    <property type="evidence" value="ECO:0007669"/>
    <property type="project" value="TreeGrafter"/>
</dbReference>
<name>I7A869_MELRP</name>
<keyword evidence="3" id="KW-0479">Metal-binding</keyword>
<keyword evidence="5" id="KW-0472">Membrane</keyword>
<accession>I7A869</accession>
<dbReference type="InterPro" id="IPR043461">
    <property type="entry name" value="LpxH-like"/>
</dbReference>
<dbReference type="InterPro" id="IPR004843">
    <property type="entry name" value="Calcineurin-like_PHP"/>
</dbReference>
<dbReference type="InterPro" id="IPR029052">
    <property type="entry name" value="Metallo-depent_PP-like"/>
</dbReference>
<dbReference type="Pfam" id="PF00149">
    <property type="entry name" value="Metallophos"/>
    <property type="match status" value="1"/>
</dbReference>
<dbReference type="CDD" id="cd07398">
    <property type="entry name" value="MPP_YbbF-LpxH"/>
    <property type="match status" value="1"/>
</dbReference>
<evidence type="ECO:0000259" key="7">
    <source>
        <dbReference type="Pfam" id="PF00149"/>
    </source>
</evidence>
<keyword evidence="4 8" id="KW-0378">Hydrolase</keyword>
<dbReference type="PANTHER" id="PTHR34990">
    <property type="entry name" value="UDP-2,3-DIACYLGLUCOSAMINE HYDROLASE-RELATED"/>
    <property type="match status" value="1"/>
</dbReference>
<dbReference type="RefSeq" id="WP_014857491.1">
    <property type="nucleotide sequence ID" value="NC_018178.1"/>
</dbReference>
<dbReference type="Gene3D" id="3.60.21.10">
    <property type="match status" value="1"/>
</dbReference>
<feature type="domain" description="Calcineurin-like phosphoesterase" evidence="7">
    <location>
        <begin position="8"/>
        <end position="206"/>
    </location>
</feature>
<evidence type="ECO:0000256" key="6">
    <source>
        <dbReference type="ARBA" id="ARBA00023211"/>
    </source>
</evidence>
<gene>
    <name evidence="8" type="ordered locus">MROS_2831</name>
</gene>
<keyword evidence="1" id="KW-1003">Cell membrane</keyword>
<dbReference type="Proteomes" id="UP000009011">
    <property type="component" value="Chromosome"/>
</dbReference>
<evidence type="ECO:0000313" key="9">
    <source>
        <dbReference type="Proteomes" id="UP000009011"/>
    </source>
</evidence>
<evidence type="ECO:0000256" key="4">
    <source>
        <dbReference type="ARBA" id="ARBA00022801"/>
    </source>
</evidence>
<dbReference type="STRING" id="1191523.MROS_2831"/>
<dbReference type="eggNOG" id="COG2908">
    <property type="taxonomic scope" value="Bacteria"/>
</dbReference>
<keyword evidence="6" id="KW-0464">Manganese</keyword>
<dbReference type="GO" id="GO:0046872">
    <property type="term" value="F:metal ion binding"/>
    <property type="evidence" value="ECO:0007669"/>
    <property type="project" value="UniProtKB-KW"/>
</dbReference>
<dbReference type="GO" id="GO:0016020">
    <property type="term" value="C:membrane"/>
    <property type="evidence" value="ECO:0007669"/>
    <property type="project" value="GOC"/>
</dbReference>
<dbReference type="EMBL" id="CP003557">
    <property type="protein sequence ID" value="AFN76061.1"/>
    <property type="molecule type" value="Genomic_DNA"/>
</dbReference>
<keyword evidence="2" id="KW-0997">Cell inner membrane</keyword>
<protein>
    <submittedName>
        <fullName evidence="8">Putative UDP-2,3-diacylglucosamine hydrolase</fullName>
    </submittedName>
</protein>
<evidence type="ECO:0000256" key="3">
    <source>
        <dbReference type="ARBA" id="ARBA00022723"/>
    </source>
</evidence>
<dbReference type="HOGENOM" id="CLU_074586_1_0_10"/>
<evidence type="ECO:0000256" key="2">
    <source>
        <dbReference type="ARBA" id="ARBA00022519"/>
    </source>
</evidence>